<organism evidence="1">
    <name type="scientific">bioreactor metagenome</name>
    <dbReference type="NCBI Taxonomy" id="1076179"/>
    <lineage>
        <taxon>unclassified sequences</taxon>
        <taxon>metagenomes</taxon>
        <taxon>ecological metagenomes</taxon>
    </lineage>
</organism>
<proteinExistence type="predicted"/>
<evidence type="ECO:0000313" key="1">
    <source>
        <dbReference type="EMBL" id="MPN43598.1"/>
    </source>
</evidence>
<sequence>MDAPVGLVALVEKVDNDDIVFLPVTVTTANPLFDALRVPGQIKVDDG</sequence>
<accession>A0A645HX52</accession>
<comment type="caution">
    <text evidence="1">The sequence shown here is derived from an EMBL/GenBank/DDBJ whole genome shotgun (WGS) entry which is preliminary data.</text>
</comment>
<dbReference type="EMBL" id="VSSQ01102096">
    <property type="protein sequence ID" value="MPN43598.1"/>
    <property type="molecule type" value="Genomic_DNA"/>
</dbReference>
<protein>
    <submittedName>
        <fullName evidence="1">Uncharacterized protein</fullName>
    </submittedName>
</protein>
<dbReference type="AlphaFoldDB" id="A0A645HX52"/>
<name>A0A645HX52_9ZZZZ</name>
<gene>
    <name evidence="1" type="ORF">SDC9_191158</name>
</gene>
<reference evidence="1" key="1">
    <citation type="submission" date="2019-08" db="EMBL/GenBank/DDBJ databases">
        <authorList>
            <person name="Kucharzyk K."/>
            <person name="Murdoch R.W."/>
            <person name="Higgins S."/>
            <person name="Loffler F."/>
        </authorList>
    </citation>
    <scope>NUCLEOTIDE SEQUENCE</scope>
</reference>